<comment type="caution">
    <text evidence="1">The sequence shown here is derived from an EMBL/GenBank/DDBJ whole genome shotgun (WGS) entry which is preliminary data.</text>
</comment>
<dbReference type="EMBL" id="DTGZ01000059">
    <property type="protein sequence ID" value="HGV97293.1"/>
    <property type="molecule type" value="Genomic_DNA"/>
</dbReference>
<sequence length="308" mass="36225">MSWLGKNHLENLKEILLYLQWFIQPDTVITELPYDLEFLKKTDIENFAEWCPKSVSRQELEEGRYTINKYLVRFFVDTHYPNLSEAEKEQKTNSILDELHRLLNLSSLELIYLNPKNISKIIDTTHNKPGESHIDKTKKRIKIAVALRWLQNKDLHQILSSPTREYITHIGDLYGQLNQGKSINTNSLHKYAVSSEDIKKITADYETKIELSLLSATEEIKNSIKENMEMNYGGLGVVMRAVERLKKYIERKHPKEYDRIDCFKDSIFITIILNYVKDPYIQNTPEAKNIVKLIVPIFVQYKNLEKLY</sequence>
<gene>
    <name evidence="1" type="ORF">ENV60_03225</name>
</gene>
<protein>
    <submittedName>
        <fullName evidence="1">Uncharacterized protein</fullName>
    </submittedName>
</protein>
<organism evidence="1">
    <name type="scientific">candidate division WOR-3 bacterium</name>
    <dbReference type="NCBI Taxonomy" id="2052148"/>
    <lineage>
        <taxon>Bacteria</taxon>
        <taxon>Bacteria division WOR-3</taxon>
    </lineage>
</organism>
<proteinExistence type="predicted"/>
<accession>A0A7C4X9D6</accession>
<evidence type="ECO:0000313" key="1">
    <source>
        <dbReference type="EMBL" id="HGV97293.1"/>
    </source>
</evidence>
<reference evidence="1" key="1">
    <citation type="journal article" date="2020" name="mSystems">
        <title>Genome- and Community-Level Interaction Insights into Carbon Utilization and Element Cycling Functions of Hydrothermarchaeota in Hydrothermal Sediment.</title>
        <authorList>
            <person name="Zhou Z."/>
            <person name="Liu Y."/>
            <person name="Xu W."/>
            <person name="Pan J."/>
            <person name="Luo Z.H."/>
            <person name="Li M."/>
        </authorList>
    </citation>
    <scope>NUCLEOTIDE SEQUENCE [LARGE SCALE GENOMIC DNA]</scope>
    <source>
        <strain evidence="1">SpSt-774</strain>
    </source>
</reference>
<dbReference type="AlphaFoldDB" id="A0A7C4X9D6"/>
<name>A0A7C4X9D6_UNCW3</name>